<dbReference type="SUPFAM" id="SSF55073">
    <property type="entry name" value="Nucleotide cyclase"/>
    <property type="match status" value="1"/>
</dbReference>
<dbReference type="InterPro" id="IPR043128">
    <property type="entry name" value="Rev_trsase/Diguanyl_cyclase"/>
</dbReference>
<reference evidence="3" key="1">
    <citation type="submission" date="2016-10" db="EMBL/GenBank/DDBJ databases">
        <title>The complete genome sequence of the rumen bacterium Butyrivibrio hungatei MB2003.</title>
        <authorList>
            <person name="Palevich N."/>
            <person name="Kelly W.J."/>
            <person name="Leahy S.C."/>
            <person name="Altermann E."/>
            <person name="Rakonjac J."/>
            <person name="Attwood G.T."/>
        </authorList>
    </citation>
    <scope>NUCLEOTIDE SEQUENCE [LARGE SCALE GENOMIC DNA]</scope>
    <source>
        <strain evidence="3">MB2003</strain>
    </source>
</reference>
<feature type="domain" description="GGDEF" evidence="1">
    <location>
        <begin position="354"/>
        <end position="477"/>
    </location>
</feature>
<evidence type="ECO:0000313" key="2">
    <source>
        <dbReference type="EMBL" id="AOZ95043.1"/>
    </source>
</evidence>
<dbReference type="AlphaFoldDB" id="A0A1D9NXR3"/>
<organism evidence="2 3">
    <name type="scientific">Butyrivibrio hungatei</name>
    <dbReference type="NCBI Taxonomy" id="185008"/>
    <lineage>
        <taxon>Bacteria</taxon>
        <taxon>Bacillati</taxon>
        <taxon>Bacillota</taxon>
        <taxon>Clostridia</taxon>
        <taxon>Lachnospirales</taxon>
        <taxon>Lachnospiraceae</taxon>
        <taxon>Butyrivibrio</taxon>
    </lineage>
</organism>
<dbReference type="PANTHER" id="PTHR45138:SF9">
    <property type="entry name" value="DIGUANYLATE CYCLASE DGCM-RELATED"/>
    <property type="match status" value="1"/>
</dbReference>
<protein>
    <submittedName>
        <fullName evidence="2">GGDEF domain-containing protein</fullName>
    </submittedName>
</protein>
<dbReference type="NCBIfam" id="TIGR00254">
    <property type="entry name" value="GGDEF"/>
    <property type="match status" value="1"/>
</dbReference>
<dbReference type="KEGG" id="bhu:bhn_I0007"/>
<dbReference type="InterPro" id="IPR000160">
    <property type="entry name" value="GGDEF_dom"/>
</dbReference>
<dbReference type="OrthoDB" id="56125at2"/>
<proteinExistence type="predicted"/>
<dbReference type="CDD" id="cd01949">
    <property type="entry name" value="GGDEF"/>
    <property type="match status" value="1"/>
</dbReference>
<dbReference type="Gene3D" id="3.40.50.2300">
    <property type="match status" value="1"/>
</dbReference>
<sequence>MNIGLLISELEDKEVKRICVGASQAANDKGASLVIMPGKYIDSDKHQYSALFDYANTSDFDAIVVDIERIGKETSILRKEAFLKKFDKVPVLTLTETEGFQAVNAVETDHDQFEQLGYEAVCDAIFFAKNGVIPPAETAKNFTFVEQPDSDALSIISELGFNLFHKKYETEKAHEILAKAAVNTGINNFGIYLYDKKVKNTTKYPWNIPETISVKSTVVDGSCATFSDGKLSTETDKIFSSYTQKKTTVLLTGAIFVGDYQLGILITEYNPRMLIDHYFESFQGFVTAISRLSYLEKELLKTTEELYEVQEELARDDSVLDHIGDQDYLTGGLNRRGFFAKAYDLLKEEFKPGKFAVVSYIHMESLKGINDIYGHDEGDRAVKKVAKVLQDVFGDSLCGRIRGDEFAVIEITDEEGKSEAIIQEMSMQNGKLLADSPRYINHLQYAICEFSYDDNLSLREMLKETDENLQRIKGNII</sequence>
<name>A0A1D9NXR3_9FIRM</name>
<dbReference type="InterPro" id="IPR029787">
    <property type="entry name" value="Nucleotide_cyclase"/>
</dbReference>
<dbReference type="Gene3D" id="3.30.70.270">
    <property type="match status" value="1"/>
</dbReference>
<dbReference type="RefSeq" id="WP_071174868.1">
    <property type="nucleotide sequence ID" value="NZ_CP017831.1"/>
</dbReference>
<dbReference type="EMBL" id="CP017831">
    <property type="protein sequence ID" value="AOZ95043.1"/>
    <property type="molecule type" value="Genomic_DNA"/>
</dbReference>
<gene>
    <name evidence="2" type="ORF">bhn_I0007</name>
</gene>
<dbReference type="PANTHER" id="PTHR45138">
    <property type="entry name" value="REGULATORY COMPONENTS OF SENSORY TRANSDUCTION SYSTEM"/>
    <property type="match status" value="1"/>
</dbReference>
<accession>A0A1D9NXR3</accession>
<keyword evidence="3" id="KW-1185">Reference proteome</keyword>
<dbReference type="Pfam" id="PF00990">
    <property type="entry name" value="GGDEF"/>
    <property type="match status" value="1"/>
</dbReference>
<evidence type="ECO:0000313" key="3">
    <source>
        <dbReference type="Proteomes" id="UP000179284"/>
    </source>
</evidence>
<evidence type="ECO:0000259" key="1">
    <source>
        <dbReference type="PROSITE" id="PS50887"/>
    </source>
</evidence>
<dbReference type="SMART" id="SM00267">
    <property type="entry name" value="GGDEF"/>
    <property type="match status" value="1"/>
</dbReference>
<dbReference type="InterPro" id="IPR050469">
    <property type="entry name" value="Diguanylate_Cyclase"/>
</dbReference>
<dbReference type="GO" id="GO:0052621">
    <property type="term" value="F:diguanylate cyclase activity"/>
    <property type="evidence" value="ECO:0007669"/>
    <property type="project" value="TreeGrafter"/>
</dbReference>
<dbReference type="PROSITE" id="PS50887">
    <property type="entry name" value="GGDEF"/>
    <property type="match status" value="1"/>
</dbReference>
<dbReference type="Proteomes" id="UP000179284">
    <property type="component" value="Chromosome I"/>
</dbReference>